<gene>
    <name evidence="3" type="ORF">Tasa_011_011</name>
</gene>
<keyword evidence="2" id="KW-0732">Signal</keyword>
<feature type="region of interest" description="Disordered" evidence="1">
    <location>
        <begin position="36"/>
        <end position="64"/>
    </location>
</feature>
<protein>
    <recommendedName>
        <fullName evidence="5">Entericidin EcnAB</fullName>
    </recommendedName>
</protein>
<sequence length="64" mass="6415">MKTYRSIARLLVFTGLLGSAAVGLSACNTARGMGQDVSSVGHDTSRAANSAQQGIARSTGGSSN</sequence>
<evidence type="ECO:0000256" key="2">
    <source>
        <dbReference type="SAM" id="SignalP"/>
    </source>
</evidence>
<keyword evidence="4" id="KW-1185">Reference proteome</keyword>
<proteinExistence type="predicted"/>
<accession>A0A0D6MJK2</accession>
<evidence type="ECO:0000313" key="4">
    <source>
        <dbReference type="Proteomes" id="UP000032679"/>
    </source>
</evidence>
<dbReference type="AlphaFoldDB" id="A0A0D6MJK2"/>
<dbReference type="OrthoDB" id="7363288at2"/>
<dbReference type="PROSITE" id="PS51257">
    <property type="entry name" value="PROKAR_LIPOPROTEIN"/>
    <property type="match status" value="1"/>
</dbReference>
<comment type="caution">
    <text evidence="3">The sequence shown here is derived from an EMBL/GenBank/DDBJ whole genome shotgun (WGS) entry which is preliminary data.</text>
</comment>
<feature type="signal peptide" evidence="2">
    <location>
        <begin position="1"/>
        <end position="20"/>
    </location>
</feature>
<feature type="chain" id="PRO_5002308295" description="Entericidin EcnAB" evidence="2">
    <location>
        <begin position="21"/>
        <end position="64"/>
    </location>
</feature>
<organism evidence="3 4">
    <name type="scientific">Tanticharoenia sakaeratensis NBRC 103193</name>
    <dbReference type="NCBI Taxonomy" id="1231623"/>
    <lineage>
        <taxon>Bacteria</taxon>
        <taxon>Pseudomonadati</taxon>
        <taxon>Pseudomonadota</taxon>
        <taxon>Alphaproteobacteria</taxon>
        <taxon>Acetobacterales</taxon>
        <taxon>Acetobacteraceae</taxon>
        <taxon>Tanticharoenia</taxon>
    </lineage>
</organism>
<dbReference type="Proteomes" id="UP000032679">
    <property type="component" value="Unassembled WGS sequence"/>
</dbReference>
<evidence type="ECO:0000256" key="1">
    <source>
        <dbReference type="SAM" id="MobiDB-lite"/>
    </source>
</evidence>
<evidence type="ECO:0008006" key="5">
    <source>
        <dbReference type="Google" id="ProtNLM"/>
    </source>
</evidence>
<name>A0A0D6MJK2_9PROT</name>
<evidence type="ECO:0000313" key="3">
    <source>
        <dbReference type="EMBL" id="GAN53792.1"/>
    </source>
</evidence>
<reference evidence="3 4" key="1">
    <citation type="submission" date="2012-10" db="EMBL/GenBank/DDBJ databases">
        <title>Genome sequencing of Tanticharoenia sakaeratensis NBRC 103193.</title>
        <authorList>
            <person name="Azuma Y."/>
            <person name="Hadano H."/>
            <person name="Hirakawa H."/>
            <person name="Matsushita K."/>
        </authorList>
    </citation>
    <scope>NUCLEOTIDE SEQUENCE [LARGE SCALE GENOMIC DNA]</scope>
    <source>
        <strain evidence="3 4">NBRC 103193</strain>
    </source>
</reference>
<dbReference type="EMBL" id="BALE01000011">
    <property type="protein sequence ID" value="GAN53792.1"/>
    <property type="molecule type" value="Genomic_DNA"/>
</dbReference>